<accession>A0A2I1G760</accession>
<name>A0A2I1G760_9GLOM</name>
<proteinExistence type="predicted"/>
<sequence>MWGKYRDKVIYSDSERHLFETTQAVSLYSLYFRLRELLSAFTQTKSIDFCINPSDGLVELLSAFIQTRSIGFHPSHYHLRFIFFT</sequence>
<evidence type="ECO:0000313" key="1">
    <source>
        <dbReference type="EMBL" id="PKY42466.1"/>
    </source>
</evidence>
<organism evidence="1 2">
    <name type="scientific">Rhizophagus irregularis</name>
    <dbReference type="NCBI Taxonomy" id="588596"/>
    <lineage>
        <taxon>Eukaryota</taxon>
        <taxon>Fungi</taxon>
        <taxon>Fungi incertae sedis</taxon>
        <taxon>Mucoromycota</taxon>
        <taxon>Glomeromycotina</taxon>
        <taxon>Glomeromycetes</taxon>
        <taxon>Glomerales</taxon>
        <taxon>Glomeraceae</taxon>
        <taxon>Rhizophagus</taxon>
    </lineage>
</organism>
<comment type="caution">
    <text evidence="1">The sequence shown here is derived from an EMBL/GenBank/DDBJ whole genome shotgun (WGS) entry which is preliminary data.</text>
</comment>
<gene>
    <name evidence="1" type="ORF">RhiirA4_397446</name>
</gene>
<reference evidence="1 2" key="1">
    <citation type="submission" date="2015-10" db="EMBL/GenBank/DDBJ databases">
        <title>Genome analyses suggest a sexual origin of heterokaryosis in a supposedly ancient asexual fungus.</title>
        <authorList>
            <person name="Ropars J."/>
            <person name="Sedzielewska K."/>
            <person name="Noel J."/>
            <person name="Charron P."/>
            <person name="Farinelli L."/>
            <person name="Marton T."/>
            <person name="Kruger M."/>
            <person name="Pelin A."/>
            <person name="Brachmann A."/>
            <person name="Corradi N."/>
        </authorList>
    </citation>
    <scope>NUCLEOTIDE SEQUENCE [LARGE SCALE GENOMIC DNA]</scope>
    <source>
        <strain evidence="1 2">A4</strain>
    </source>
</reference>
<keyword evidence="2" id="KW-1185">Reference proteome</keyword>
<evidence type="ECO:0000313" key="2">
    <source>
        <dbReference type="Proteomes" id="UP000234323"/>
    </source>
</evidence>
<dbReference type="EMBL" id="LLXI01000201">
    <property type="protein sequence ID" value="PKY42466.1"/>
    <property type="molecule type" value="Genomic_DNA"/>
</dbReference>
<dbReference type="AlphaFoldDB" id="A0A2I1G760"/>
<protein>
    <submittedName>
        <fullName evidence="1">Uncharacterized protein</fullName>
    </submittedName>
</protein>
<dbReference type="Proteomes" id="UP000234323">
    <property type="component" value="Unassembled WGS sequence"/>
</dbReference>